<name>A0A542ZQ57_9ACTN</name>
<dbReference type="AlphaFoldDB" id="A0A542ZQ57"/>
<keyword evidence="2" id="KW-0813">Transport</keyword>
<keyword evidence="7" id="KW-1185">Reference proteome</keyword>
<dbReference type="InterPro" id="IPR050492">
    <property type="entry name" value="Bact_metal-bind_prot9"/>
</dbReference>
<dbReference type="GO" id="GO:0046872">
    <property type="term" value="F:metal ion binding"/>
    <property type="evidence" value="ECO:0007669"/>
    <property type="project" value="UniProtKB-KW"/>
</dbReference>
<evidence type="ECO:0000256" key="1">
    <source>
        <dbReference type="ARBA" id="ARBA00004196"/>
    </source>
</evidence>
<sequence length="384" mass="40564">MRLTRLGLGALAVTGGMVFTACGGDGQQADPAGGEGSDVSVVATTTMIGDVAQRVVSCVDPEAEVKTLMPPGADPHEFAASSKEATELVKADLVLSTGFGLEGGLTDVLENARQDGANVVELAPGVDPIEFGGHDDHDDHGHDDHDDHGHDDHDDHGHDDHDDHGHDDHDDHGHDDHDDHGHDDHDDHGHDDHGHDDHGHDDHAGHNHGTHDPHFWLDVSRMAKAAQLMGDKLSEASGDDAYATCGTTVHDELMDTHEEVSKKLEAVPEDKRVLVTDHDAFGYFAEAYDYEVAGVVIPGGSTEAEPSAREVADLVQTIEDAGVHAIFANTASKAPVIEAVRKEVGGDLEVVSLHVGSVGEPGSATGTYEGMMLDNAELISKTLG</sequence>
<evidence type="ECO:0000313" key="7">
    <source>
        <dbReference type="Proteomes" id="UP000316196"/>
    </source>
</evidence>
<comment type="subcellular location">
    <subcellularLocation>
        <location evidence="1">Cell envelope</location>
    </subcellularLocation>
</comment>
<reference evidence="6 7" key="1">
    <citation type="submission" date="2019-06" db="EMBL/GenBank/DDBJ databases">
        <title>Sequencing the genomes of 1000 actinobacteria strains.</title>
        <authorList>
            <person name="Klenk H.-P."/>
        </authorList>
    </citation>
    <scope>NUCLEOTIDE SEQUENCE [LARGE SCALE GENOMIC DNA]</scope>
    <source>
        <strain evidence="6 7">DSM 8251</strain>
    </source>
</reference>
<feature type="region of interest" description="Disordered" evidence="5">
    <location>
        <begin position="125"/>
        <end position="209"/>
    </location>
</feature>
<dbReference type="PROSITE" id="PS51257">
    <property type="entry name" value="PROKAR_LIPOPROTEIN"/>
    <property type="match status" value="1"/>
</dbReference>
<evidence type="ECO:0000256" key="3">
    <source>
        <dbReference type="ARBA" id="ARBA00022723"/>
    </source>
</evidence>
<evidence type="ECO:0000313" key="6">
    <source>
        <dbReference type="EMBL" id="TQL62406.1"/>
    </source>
</evidence>
<protein>
    <submittedName>
        <fullName evidence="6">Zinc/manganese transport system substrate-binding protein</fullName>
    </submittedName>
</protein>
<proteinExistence type="predicted"/>
<dbReference type="PANTHER" id="PTHR42953">
    <property type="entry name" value="HIGH-AFFINITY ZINC UPTAKE SYSTEM PROTEIN ZNUA-RELATED"/>
    <property type="match status" value="1"/>
</dbReference>
<dbReference type="Gene3D" id="3.40.50.1980">
    <property type="entry name" value="Nitrogenase molybdenum iron protein domain"/>
    <property type="match status" value="3"/>
</dbReference>
<gene>
    <name evidence="6" type="ORF">FB460_0181</name>
</gene>
<keyword evidence="3" id="KW-0479">Metal-binding</keyword>
<evidence type="ECO:0000256" key="2">
    <source>
        <dbReference type="ARBA" id="ARBA00022448"/>
    </source>
</evidence>
<feature type="compositionally biased region" description="Basic and acidic residues" evidence="5">
    <location>
        <begin position="132"/>
        <end position="209"/>
    </location>
</feature>
<comment type="caution">
    <text evidence="6">The sequence shown here is derived from an EMBL/GenBank/DDBJ whole genome shotgun (WGS) entry which is preliminary data.</text>
</comment>
<dbReference type="Proteomes" id="UP000316196">
    <property type="component" value="Unassembled WGS sequence"/>
</dbReference>
<dbReference type="GO" id="GO:0030313">
    <property type="term" value="C:cell envelope"/>
    <property type="evidence" value="ECO:0007669"/>
    <property type="project" value="UniProtKB-SubCell"/>
</dbReference>
<evidence type="ECO:0000256" key="5">
    <source>
        <dbReference type="SAM" id="MobiDB-lite"/>
    </source>
</evidence>
<dbReference type="RefSeq" id="WP_211345774.1">
    <property type="nucleotide sequence ID" value="NZ_VFOR01000001.1"/>
</dbReference>
<accession>A0A542ZQ57</accession>
<dbReference type="InterPro" id="IPR006127">
    <property type="entry name" value="ZnuA-like"/>
</dbReference>
<dbReference type="EMBL" id="VFOR01000001">
    <property type="protein sequence ID" value="TQL62406.1"/>
    <property type="molecule type" value="Genomic_DNA"/>
</dbReference>
<dbReference type="SUPFAM" id="SSF53807">
    <property type="entry name" value="Helical backbone' metal receptor"/>
    <property type="match status" value="1"/>
</dbReference>
<keyword evidence="4" id="KW-0732">Signal</keyword>
<evidence type="ECO:0000256" key="4">
    <source>
        <dbReference type="ARBA" id="ARBA00022729"/>
    </source>
</evidence>
<dbReference type="GO" id="GO:0030001">
    <property type="term" value="P:metal ion transport"/>
    <property type="evidence" value="ECO:0007669"/>
    <property type="project" value="InterPro"/>
</dbReference>
<dbReference type="PANTHER" id="PTHR42953:SF1">
    <property type="entry name" value="METAL-BINDING PROTEIN HI_0362-RELATED"/>
    <property type="match status" value="1"/>
</dbReference>
<dbReference type="Pfam" id="PF01297">
    <property type="entry name" value="ZnuA"/>
    <property type="match status" value="1"/>
</dbReference>
<organism evidence="6 7">
    <name type="scientific">Propioniferax innocua</name>
    <dbReference type="NCBI Taxonomy" id="1753"/>
    <lineage>
        <taxon>Bacteria</taxon>
        <taxon>Bacillati</taxon>
        <taxon>Actinomycetota</taxon>
        <taxon>Actinomycetes</taxon>
        <taxon>Propionibacteriales</taxon>
        <taxon>Propionibacteriaceae</taxon>
        <taxon>Propioniferax</taxon>
    </lineage>
</organism>